<gene>
    <name evidence="6" type="ORF">NliqN6_0121</name>
</gene>
<keyword evidence="7" id="KW-1185">Reference proteome</keyword>
<dbReference type="OrthoDB" id="1711508at2759"/>
<evidence type="ECO:0000259" key="5">
    <source>
        <dbReference type="PROSITE" id="PS50969"/>
    </source>
</evidence>
<dbReference type="InterPro" id="IPR011943">
    <property type="entry name" value="HAD-SF_hydro_IIID"/>
</dbReference>
<dbReference type="Pfam" id="PF03031">
    <property type="entry name" value="NIF"/>
    <property type="match status" value="1"/>
</dbReference>
<evidence type="ECO:0000256" key="1">
    <source>
        <dbReference type="ARBA" id="ARBA00004123"/>
    </source>
</evidence>
<accession>A0A8H3TP23</accession>
<comment type="caution">
    <text evidence="6">The sequence shown here is derived from an EMBL/GenBank/DDBJ whole genome shotgun (WGS) entry which is preliminary data.</text>
</comment>
<dbReference type="InterPro" id="IPR004274">
    <property type="entry name" value="FCP1_dom"/>
</dbReference>
<evidence type="ECO:0000256" key="3">
    <source>
        <dbReference type="ARBA" id="ARBA00023242"/>
    </source>
</evidence>
<dbReference type="EMBL" id="BLZA01000002">
    <property type="protein sequence ID" value="GHJ83719.1"/>
    <property type="molecule type" value="Genomic_DNA"/>
</dbReference>
<evidence type="ECO:0000313" key="6">
    <source>
        <dbReference type="EMBL" id="GHJ83719.1"/>
    </source>
</evidence>
<dbReference type="GO" id="GO:0090364">
    <property type="term" value="P:regulation of proteasome assembly"/>
    <property type="evidence" value="ECO:0007669"/>
    <property type="project" value="InterPro"/>
</dbReference>
<feature type="domain" description="FCP1 homology" evidence="5">
    <location>
        <begin position="228"/>
        <end position="396"/>
    </location>
</feature>
<dbReference type="SMART" id="SM00577">
    <property type="entry name" value="CPDc"/>
    <property type="match status" value="1"/>
</dbReference>
<keyword evidence="3" id="KW-0539">Nucleus</keyword>
<comment type="subcellular location">
    <subcellularLocation>
        <location evidence="1">Nucleus</location>
    </subcellularLocation>
</comment>
<dbReference type="PANTHER" id="PTHR48493:SF1">
    <property type="entry name" value="UBIQUITIN-LIKE DOMAIN-CONTAINING CTD PHOSPHATASE 1"/>
    <property type="match status" value="1"/>
</dbReference>
<dbReference type="Proteomes" id="UP000620104">
    <property type="component" value="Unassembled WGS sequence"/>
</dbReference>
<proteinExistence type="predicted"/>
<sequence>MSSQDSKMIDSTHAQPPISPEETSPAVSIVTEALPDIEASHPHALSQETSKTGNDACEDPPSVNEPAGERDTKRVKLDGGAEVDAAPERHEEISFDLRMTWAGQGYDFRVQGSDRLYDCKAIIYSLTSVPPERQKIIGLVKGKIPGDETCFNDLAVPAHRHKFTLIGTPQDKTFVDPSDVDPKMLPDVMDDFDVSYKGQGVKPADDPRNQRLVQHRIEKCQIDIMNEPREGKGLLVLDLDYTIVDTEPLLKGSLPTSHCLRPGLHEFLEQVYPFYDIAVWSQTHWRWLESKLVEMGMIGDPTRNYKIAFVTDKTSMFPIFGKRDGKPYKHEVKPLQFIWAKFPQWSAKNTIHIDDSRNFALNPGEGLKIRPYKKAGTPEGARDDQLPKLGRYLVALAKLPDFRTVDHQNWKKYKFPPAQ</sequence>
<dbReference type="Gene3D" id="3.10.20.90">
    <property type="entry name" value="Phosphatidylinositol 3-kinase Catalytic Subunit, Chain A, domain 1"/>
    <property type="match status" value="1"/>
</dbReference>
<dbReference type="InterPro" id="IPR036412">
    <property type="entry name" value="HAD-like_sf"/>
</dbReference>
<dbReference type="AlphaFoldDB" id="A0A8H3TP23"/>
<dbReference type="InterPro" id="IPR051658">
    <property type="entry name" value="UBLCP1"/>
</dbReference>
<feature type="compositionally biased region" description="Basic and acidic residues" evidence="4">
    <location>
        <begin position="67"/>
        <end position="78"/>
    </location>
</feature>
<dbReference type="PANTHER" id="PTHR48493">
    <property type="entry name" value="UBIQUITIN-LIKE DOMAIN-CONTAINING CTD PHOSPHATASE 1"/>
    <property type="match status" value="1"/>
</dbReference>
<dbReference type="GO" id="GO:0004722">
    <property type="term" value="F:protein serine/threonine phosphatase activity"/>
    <property type="evidence" value="ECO:0007669"/>
    <property type="project" value="TreeGrafter"/>
</dbReference>
<name>A0A8H3TP23_9TREE</name>
<dbReference type="Gene3D" id="3.40.50.1000">
    <property type="entry name" value="HAD superfamily/HAD-like"/>
    <property type="match status" value="1"/>
</dbReference>
<keyword evidence="2" id="KW-0378">Hydrolase</keyword>
<dbReference type="GO" id="GO:0005634">
    <property type="term" value="C:nucleus"/>
    <property type="evidence" value="ECO:0007669"/>
    <property type="project" value="UniProtKB-SubCell"/>
</dbReference>
<dbReference type="InterPro" id="IPR029071">
    <property type="entry name" value="Ubiquitin-like_domsf"/>
</dbReference>
<dbReference type="SUPFAM" id="SSF56784">
    <property type="entry name" value="HAD-like"/>
    <property type="match status" value="1"/>
</dbReference>
<evidence type="ECO:0000256" key="2">
    <source>
        <dbReference type="ARBA" id="ARBA00022801"/>
    </source>
</evidence>
<protein>
    <recommendedName>
        <fullName evidence="5">FCP1 homology domain-containing protein</fullName>
    </recommendedName>
</protein>
<organism evidence="6 7">
    <name type="scientific">Naganishia liquefaciens</name>
    <dbReference type="NCBI Taxonomy" id="104408"/>
    <lineage>
        <taxon>Eukaryota</taxon>
        <taxon>Fungi</taxon>
        <taxon>Dikarya</taxon>
        <taxon>Basidiomycota</taxon>
        <taxon>Agaricomycotina</taxon>
        <taxon>Tremellomycetes</taxon>
        <taxon>Filobasidiales</taxon>
        <taxon>Filobasidiaceae</taxon>
        <taxon>Naganishia</taxon>
    </lineage>
</organism>
<dbReference type="NCBIfam" id="TIGR02245">
    <property type="entry name" value="HAD_IIID1"/>
    <property type="match status" value="1"/>
</dbReference>
<feature type="region of interest" description="Disordered" evidence="4">
    <location>
        <begin position="1"/>
        <end position="78"/>
    </location>
</feature>
<evidence type="ECO:0000256" key="4">
    <source>
        <dbReference type="SAM" id="MobiDB-lite"/>
    </source>
</evidence>
<reference evidence="6" key="1">
    <citation type="submission" date="2020-07" db="EMBL/GenBank/DDBJ databases">
        <title>Draft Genome Sequence of a Deep-Sea Yeast, Naganishia (Cryptococcus) liquefaciens strain N6.</title>
        <authorList>
            <person name="Han Y.W."/>
            <person name="Kajitani R."/>
            <person name="Morimoto H."/>
            <person name="Parhat M."/>
            <person name="Tsubouchi H."/>
            <person name="Bakenova O."/>
            <person name="Ogata M."/>
            <person name="Argunhan B."/>
            <person name="Aoki R."/>
            <person name="Kajiwara S."/>
            <person name="Itoh T."/>
            <person name="Iwasaki H."/>
        </authorList>
    </citation>
    <scope>NUCLEOTIDE SEQUENCE</scope>
    <source>
        <strain evidence="6">N6</strain>
    </source>
</reference>
<dbReference type="PROSITE" id="PS50969">
    <property type="entry name" value="FCP1"/>
    <property type="match status" value="1"/>
</dbReference>
<dbReference type="SUPFAM" id="SSF54236">
    <property type="entry name" value="Ubiquitin-like"/>
    <property type="match status" value="1"/>
</dbReference>
<evidence type="ECO:0000313" key="7">
    <source>
        <dbReference type="Proteomes" id="UP000620104"/>
    </source>
</evidence>
<dbReference type="InterPro" id="IPR023214">
    <property type="entry name" value="HAD_sf"/>
</dbReference>